<dbReference type="Pfam" id="PF04966">
    <property type="entry name" value="OprB"/>
    <property type="match status" value="1"/>
</dbReference>
<keyword evidence="4" id="KW-1185">Reference proteome</keyword>
<evidence type="ECO:0000313" key="4">
    <source>
        <dbReference type="Proteomes" id="UP000595278"/>
    </source>
</evidence>
<gene>
    <name evidence="3" type="ORF">JHT90_05820</name>
</gene>
<dbReference type="GO" id="GO:0008643">
    <property type="term" value="P:carbohydrate transport"/>
    <property type="evidence" value="ECO:0007669"/>
    <property type="project" value="InterPro"/>
</dbReference>
<evidence type="ECO:0000313" key="3">
    <source>
        <dbReference type="EMBL" id="QQP86754.1"/>
    </source>
</evidence>
<dbReference type="KEGG" id="eaz:JHT90_05820"/>
<dbReference type="GO" id="GO:0016020">
    <property type="term" value="C:membrane"/>
    <property type="evidence" value="ECO:0007669"/>
    <property type="project" value="InterPro"/>
</dbReference>
<protein>
    <submittedName>
        <fullName evidence="3">Carbohydrate porin</fullName>
    </submittedName>
</protein>
<evidence type="ECO:0000256" key="2">
    <source>
        <dbReference type="RuleBase" id="RU363072"/>
    </source>
</evidence>
<dbReference type="InterPro" id="IPR007049">
    <property type="entry name" value="Carb-sel_porin_OprB"/>
</dbReference>
<reference evidence="3 4" key="1">
    <citation type="submission" date="2021-01" db="EMBL/GenBank/DDBJ databases">
        <title>Entomomonas sp. F2A isolated from a house cricket (Acheta domesticus).</title>
        <authorList>
            <person name="Spergser J."/>
            <person name="Busse H.-J."/>
        </authorList>
    </citation>
    <scope>NUCLEOTIDE SEQUENCE [LARGE SCALE GENOMIC DNA]</scope>
    <source>
        <strain evidence="3 4">F2A</strain>
    </source>
</reference>
<organism evidence="3 4">
    <name type="scientific">Entomomonas asaccharolytica</name>
    <dbReference type="NCBI Taxonomy" id="2785331"/>
    <lineage>
        <taxon>Bacteria</taxon>
        <taxon>Pseudomonadati</taxon>
        <taxon>Pseudomonadota</taxon>
        <taxon>Gammaproteobacteria</taxon>
        <taxon>Pseudomonadales</taxon>
        <taxon>Pseudomonadaceae</taxon>
        <taxon>Entomomonas</taxon>
    </lineage>
</organism>
<dbReference type="Proteomes" id="UP000595278">
    <property type="component" value="Chromosome"/>
</dbReference>
<dbReference type="PANTHER" id="PTHR37944:SF1">
    <property type="entry name" value="PORIN B"/>
    <property type="match status" value="1"/>
</dbReference>
<dbReference type="InterPro" id="IPR052932">
    <property type="entry name" value="OprB_Porin"/>
</dbReference>
<evidence type="ECO:0000256" key="1">
    <source>
        <dbReference type="ARBA" id="ARBA00008769"/>
    </source>
</evidence>
<dbReference type="RefSeq" id="WP_201095142.1">
    <property type="nucleotide sequence ID" value="NZ_CP067393.1"/>
</dbReference>
<dbReference type="EMBL" id="CP067393">
    <property type="protein sequence ID" value="QQP86754.1"/>
    <property type="molecule type" value="Genomic_DNA"/>
</dbReference>
<dbReference type="InterPro" id="IPR038673">
    <property type="entry name" value="OprB_sf"/>
</dbReference>
<dbReference type="Gene3D" id="2.40.160.180">
    <property type="entry name" value="Carbohydrate-selective porin OprB"/>
    <property type="match status" value="1"/>
</dbReference>
<sequence>MIPIPQKTNNYLVKTLVAIGLHTVLFSPIAQAKPFDIDSPWMLGDWGGVRSDLEAKGYQFSFEYLSEASANLGGGYNNDRTARYADQWTLVSHLDLEKILGLPNAEFQTMITSRNGRSLSGDRLSDPRTGQFSNTQEIYGRGQTVRLSHLWYQQKFFDRLIIKAGRYGVGDDFNTFAALGCEFQNLAFCGSQVGNWTNSWYNGPIGQWAANIKYNFTPELAFQIGAFEQNPSLLEKSNGFKLNGSGGRGALFPMEFIWTPKLGENGLPGEYRAGYFYTSANQDDVYKDEFGSPIAITGNQPKSRGSRHAWWLLGQQQITSYGKDTSRGLVLFAGLSMHDRNTNVITNSQFIGGIYKGPFDFRPKDSLGLAITRIDAGSRARRGQQLANAIYQANNGMIGYDNPSYTPIQRTEYNTELYYAFDIAKWLSVRPNLQYVKNPGGVTHVRNAVVGGLEIRSKF</sequence>
<dbReference type="GO" id="GO:0015288">
    <property type="term" value="F:porin activity"/>
    <property type="evidence" value="ECO:0007669"/>
    <property type="project" value="InterPro"/>
</dbReference>
<proteinExistence type="inferred from homology"/>
<comment type="similarity">
    <text evidence="1 2">Belongs to the OprB family.</text>
</comment>
<dbReference type="AlphaFoldDB" id="A0A974NHV3"/>
<name>A0A974NHV3_9GAMM</name>
<accession>A0A974NHV3</accession>
<dbReference type="PANTHER" id="PTHR37944">
    <property type="entry name" value="PORIN B"/>
    <property type="match status" value="1"/>
</dbReference>